<dbReference type="Proteomes" id="UP001378188">
    <property type="component" value="Unassembled WGS sequence"/>
</dbReference>
<comment type="similarity">
    <text evidence="7">Belongs to the GlnE family.</text>
</comment>
<comment type="caution">
    <text evidence="10">The sequence shown here is derived from an EMBL/GenBank/DDBJ whole genome shotgun (WGS) entry which is preliminary data.</text>
</comment>
<keyword evidence="1 7" id="KW-0808">Transferase</keyword>
<evidence type="ECO:0000256" key="4">
    <source>
        <dbReference type="ARBA" id="ARBA00022840"/>
    </source>
</evidence>
<keyword evidence="11" id="KW-1185">Reference proteome</keyword>
<comment type="catalytic activity">
    <reaction evidence="7">
        <text>[glutamine synthetase]-O(4)-(5'-adenylyl)-L-tyrosine + phosphate = [glutamine synthetase]-L-tyrosine + ADP</text>
        <dbReference type="Rhea" id="RHEA:43716"/>
        <dbReference type="Rhea" id="RHEA-COMP:10660"/>
        <dbReference type="Rhea" id="RHEA-COMP:10661"/>
        <dbReference type="ChEBI" id="CHEBI:43474"/>
        <dbReference type="ChEBI" id="CHEBI:46858"/>
        <dbReference type="ChEBI" id="CHEBI:83624"/>
        <dbReference type="ChEBI" id="CHEBI:456216"/>
        <dbReference type="EC" id="2.7.7.89"/>
    </reaction>
</comment>
<keyword evidence="6 7" id="KW-0511">Multifunctional enzyme</keyword>
<dbReference type="EMBL" id="JAZHOF010000006">
    <property type="protein sequence ID" value="MEJ8573090.1"/>
    <property type="molecule type" value="Genomic_DNA"/>
</dbReference>
<dbReference type="HAMAP" id="MF_00802">
    <property type="entry name" value="GlnE"/>
    <property type="match status" value="1"/>
</dbReference>
<dbReference type="InterPro" id="IPR005190">
    <property type="entry name" value="GlnE_rpt_dom"/>
</dbReference>
<feature type="domain" description="PII-uridylyltransferase/Glutamine-synthetase adenylyltransferase" evidence="9">
    <location>
        <begin position="851"/>
        <end position="938"/>
    </location>
</feature>
<dbReference type="NCBIfam" id="NF010706">
    <property type="entry name" value="PRK14108.1"/>
    <property type="match status" value="1"/>
</dbReference>
<evidence type="ECO:0000259" key="8">
    <source>
        <dbReference type="Pfam" id="PF03710"/>
    </source>
</evidence>
<evidence type="ECO:0000313" key="10">
    <source>
        <dbReference type="EMBL" id="MEJ8573090.1"/>
    </source>
</evidence>
<feature type="domain" description="Glutamate-ammonia ligase adenylyltransferase repeated" evidence="8">
    <location>
        <begin position="586"/>
        <end position="828"/>
    </location>
</feature>
<protein>
    <recommendedName>
        <fullName evidence="7">Bifunctional glutamine synthetase adenylyltransferase/adenylyl-removing enzyme</fullName>
    </recommendedName>
    <alternativeName>
        <fullName evidence="7">ATP:glutamine synthetase adenylyltransferase</fullName>
    </alternativeName>
    <alternativeName>
        <fullName evidence="7">ATase</fullName>
    </alternativeName>
    <domain>
        <recommendedName>
            <fullName evidence="7">Glutamine synthetase adenylyl-L-tyrosine phosphorylase</fullName>
            <ecNumber evidence="7">2.7.7.89</ecNumber>
        </recommendedName>
        <alternativeName>
            <fullName evidence="7">Adenylyl removase</fullName>
            <shortName evidence="7">AR</shortName>
            <shortName evidence="7">AT-N</shortName>
        </alternativeName>
    </domain>
    <domain>
        <recommendedName>
            <fullName evidence="7">Glutamine synthetase adenylyl transferase</fullName>
            <ecNumber evidence="7">2.7.7.42</ecNumber>
        </recommendedName>
        <alternativeName>
            <fullName evidence="7">Adenylyl transferase</fullName>
            <shortName evidence="7">AT</shortName>
            <shortName evidence="7">AT-C</shortName>
        </alternativeName>
    </domain>
</protein>
<dbReference type="AlphaFoldDB" id="A0AAW9RW34"/>
<sequence>MAKAARRRTKSDETLAARVAAAGDGGRPGVTDTADAAAFLADLASAASEEKCRALAKAAGGELAGFLSGVLEGSPWLRGVLTADPALTERILFCDPDGHLSDLSATLREAVREAGSRSEVMRLLRRYKGEAAALVALADLGGIWPVDRVIAAMTEIADTAVSASVDWLLATAAERGNLTLADPGRPSHECGYIVLAMGKYGAGELNFSSDIDLIVVFDPARSKVADPDEVEALFVKITRDLVKLMQEYTEDGYVFRTDLRLRPDPGATPVAIPLDAALEYYESMGQNWERAALIKARPCAGDIAAGEAFLHEIAPFIWRKYMDFAALADVHAMKRQIHVHKGHGTLAVRGHNIKLGRGGIREIEFFVQTQQLVVGGRHPELRTRQTLDALDLLAEGGWIEEQTRDELAAAYRFLRRIEHRLQIVADQQTQTLPDAADELARFATFSGFETEEAFSEALLDELRTVQRHYAQLFEDAPSLSTEAGSLVFTGDDDDPETLETLSRMGFNDPKQVAAAVRGWHFGRVPATRSTRAKERLTELTPALLTALGETANPDGAFLSFDRFVAQLPAGVQLFSLLKSNPQLLGLLAEILGTAPRLADLLGRRPRVIAAVLEPDFFDALPDRENLEHHLDETLGEATGYEDALDRARIFGQEQAFLIGVRILSGTVAATDAGVAFARLACVLVDRLQALAAEELARTHGRVKGGTVAVVAMGKLGGGEMTASSDLDLILLYDYRGEEPESDGRRPLAASQYYIRLTQRLVAALSAPTGEGQLYEVDMRLRPSGHAGPLAVHIDGFASYQAEEAWTWEHMALTRSRVVSGPDKLARRIEKEIGKVLTRKRDPEKLRADIVDMRERIHKEKGSNDPWEIKVVRGGLIDVEFIAQYLQLAHAAKHPEILSQNTATALAAARRAGVIDQGDAETVEQACRLYNAVTQVLRLCLTGPFDPTAVPRGLSSLLCRAADVPDLRNLEALLVDTQTDVRAVFDRMLGT</sequence>
<dbReference type="Gene3D" id="1.20.120.1510">
    <property type="match status" value="1"/>
</dbReference>
<evidence type="ECO:0000256" key="2">
    <source>
        <dbReference type="ARBA" id="ARBA00022695"/>
    </source>
</evidence>
<dbReference type="PANTHER" id="PTHR30621:SF0">
    <property type="entry name" value="BIFUNCTIONAL GLUTAMINE SYNTHETASE ADENYLYLTRANSFERASE_ADENYLYL-REMOVING ENZYME"/>
    <property type="match status" value="1"/>
</dbReference>
<dbReference type="EC" id="2.7.7.42" evidence="7"/>
<evidence type="ECO:0000256" key="7">
    <source>
        <dbReference type="HAMAP-Rule" id="MF_00802"/>
    </source>
</evidence>
<dbReference type="EC" id="2.7.7.89" evidence="7"/>
<accession>A0AAW9RW34</accession>
<dbReference type="InterPro" id="IPR023057">
    <property type="entry name" value="GlnE"/>
</dbReference>
<evidence type="ECO:0000259" key="9">
    <source>
        <dbReference type="Pfam" id="PF08335"/>
    </source>
</evidence>
<feature type="domain" description="PII-uridylyltransferase/Glutamine-synthetase adenylyltransferase" evidence="9">
    <location>
        <begin position="334"/>
        <end position="473"/>
    </location>
</feature>
<keyword evidence="3 7" id="KW-0547">Nucleotide-binding</keyword>
<evidence type="ECO:0000256" key="1">
    <source>
        <dbReference type="ARBA" id="ARBA00022679"/>
    </source>
</evidence>
<proteinExistence type="inferred from homology"/>
<dbReference type="GO" id="GO:0005524">
    <property type="term" value="F:ATP binding"/>
    <property type="evidence" value="ECO:0007669"/>
    <property type="project" value="UniProtKB-UniRule"/>
</dbReference>
<dbReference type="Gene3D" id="3.30.460.10">
    <property type="entry name" value="Beta Polymerase, domain 2"/>
    <property type="match status" value="2"/>
</dbReference>
<feature type="region of interest" description="Adenylyl transferase" evidence="7">
    <location>
        <begin position="480"/>
        <end position="990"/>
    </location>
</feature>
<dbReference type="GO" id="GO:0005829">
    <property type="term" value="C:cytosol"/>
    <property type="evidence" value="ECO:0007669"/>
    <property type="project" value="TreeGrafter"/>
</dbReference>
<dbReference type="InterPro" id="IPR013546">
    <property type="entry name" value="PII_UdlTrfase/GS_AdlTrfase"/>
</dbReference>
<dbReference type="InterPro" id="IPR043519">
    <property type="entry name" value="NT_sf"/>
</dbReference>
<keyword evidence="5 7" id="KW-0460">Magnesium</keyword>
<dbReference type="SUPFAM" id="SSF81593">
    <property type="entry name" value="Nucleotidyltransferase substrate binding subunit/domain"/>
    <property type="match status" value="2"/>
</dbReference>
<dbReference type="GO" id="GO:0000287">
    <property type="term" value="F:magnesium ion binding"/>
    <property type="evidence" value="ECO:0007669"/>
    <property type="project" value="UniProtKB-UniRule"/>
</dbReference>
<dbReference type="Gene3D" id="1.20.120.330">
    <property type="entry name" value="Nucleotidyltransferases domain 2"/>
    <property type="match status" value="2"/>
</dbReference>
<dbReference type="PANTHER" id="PTHR30621">
    <property type="entry name" value="GLUTAMINE SYNTHETASE ADENYLYLTRANSFERASE"/>
    <property type="match status" value="1"/>
</dbReference>
<evidence type="ECO:0000313" key="11">
    <source>
        <dbReference type="Proteomes" id="UP001378188"/>
    </source>
</evidence>
<dbReference type="CDD" id="cd05401">
    <property type="entry name" value="NT_GlnE_GlnD_like"/>
    <property type="match status" value="2"/>
</dbReference>
<dbReference type="GO" id="GO:0047388">
    <property type="term" value="F:[glutamine synthetase]-adenylyl-L-tyrosine phosphorylase activity"/>
    <property type="evidence" value="ECO:0007669"/>
    <property type="project" value="UniProtKB-EC"/>
</dbReference>
<feature type="region of interest" description="Adenylyl removase" evidence="7">
    <location>
        <begin position="1"/>
        <end position="476"/>
    </location>
</feature>
<dbReference type="RefSeq" id="WP_340330780.1">
    <property type="nucleotide sequence ID" value="NZ_JAZHOF010000006.1"/>
</dbReference>
<organism evidence="10 11">
    <name type="scientific">Microbaculum marinum</name>
    <dbReference type="NCBI Taxonomy" id="1764581"/>
    <lineage>
        <taxon>Bacteria</taxon>
        <taxon>Pseudomonadati</taxon>
        <taxon>Pseudomonadota</taxon>
        <taxon>Alphaproteobacteria</taxon>
        <taxon>Hyphomicrobiales</taxon>
        <taxon>Tepidamorphaceae</taxon>
        <taxon>Microbaculum</taxon>
    </lineage>
</organism>
<evidence type="ECO:0000256" key="3">
    <source>
        <dbReference type="ARBA" id="ARBA00022741"/>
    </source>
</evidence>
<keyword evidence="4 7" id="KW-0067">ATP-binding</keyword>
<dbReference type="NCBIfam" id="NF008292">
    <property type="entry name" value="PRK11072.1"/>
    <property type="match status" value="1"/>
</dbReference>
<comment type="catalytic activity">
    <reaction evidence="7">
        <text>[glutamine synthetase]-L-tyrosine + ATP = [glutamine synthetase]-O(4)-(5'-adenylyl)-L-tyrosine + diphosphate</text>
        <dbReference type="Rhea" id="RHEA:18589"/>
        <dbReference type="Rhea" id="RHEA-COMP:10660"/>
        <dbReference type="Rhea" id="RHEA-COMP:10661"/>
        <dbReference type="ChEBI" id="CHEBI:30616"/>
        <dbReference type="ChEBI" id="CHEBI:33019"/>
        <dbReference type="ChEBI" id="CHEBI:46858"/>
        <dbReference type="ChEBI" id="CHEBI:83624"/>
        <dbReference type="EC" id="2.7.7.42"/>
    </reaction>
</comment>
<keyword evidence="2 7" id="KW-0548">Nucleotidyltransferase</keyword>
<dbReference type="Pfam" id="PF03710">
    <property type="entry name" value="GlnE"/>
    <property type="match status" value="2"/>
</dbReference>
<comment type="cofactor">
    <cofactor evidence="7">
        <name>Mg(2+)</name>
        <dbReference type="ChEBI" id="CHEBI:18420"/>
    </cofactor>
</comment>
<dbReference type="Pfam" id="PF08335">
    <property type="entry name" value="GlnD_UR_UTase"/>
    <property type="match status" value="2"/>
</dbReference>
<gene>
    <name evidence="7" type="primary">glnE</name>
    <name evidence="10" type="ORF">V3328_16480</name>
</gene>
<evidence type="ECO:0000256" key="5">
    <source>
        <dbReference type="ARBA" id="ARBA00022842"/>
    </source>
</evidence>
<evidence type="ECO:0000256" key="6">
    <source>
        <dbReference type="ARBA" id="ARBA00023268"/>
    </source>
</evidence>
<dbReference type="SUPFAM" id="SSF81301">
    <property type="entry name" value="Nucleotidyltransferase"/>
    <property type="match status" value="2"/>
</dbReference>
<name>A0AAW9RW34_9HYPH</name>
<feature type="domain" description="Glutamate-ammonia ligase adenylyltransferase repeated" evidence="8">
    <location>
        <begin position="70"/>
        <end position="311"/>
    </location>
</feature>
<reference evidence="10 11" key="1">
    <citation type="submission" date="2024-02" db="EMBL/GenBank/DDBJ databases">
        <title>Genome analysis and characterization of Microbaculum marinisediminis sp. nov., isolated from marine sediment.</title>
        <authorList>
            <person name="Du Z.-J."/>
            <person name="Ye Y.-Q."/>
            <person name="Zhang Z.-R."/>
            <person name="Yuan S.-M."/>
            <person name="Zhang X.-Y."/>
        </authorList>
    </citation>
    <scope>NUCLEOTIDE SEQUENCE [LARGE SCALE GENOMIC DNA]</scope>
    <source>
        <strain evidence="10 11">SDUM1044001</strain>
    </source>
</reference>
<comment type="function">
    <text evidence="7">Involved in the regulation of glutamine synthetase GlnA, a key enzyme in the process to assimilate ammonia. When cellular nitrogen levels are high, the C-terminal adenylyl transferase (AT) inactivates GlnA by covalent transfer of an adenylyl group from ATP to specific tyrosine residue of GlnA, thus reducing its activity. Conversely, when nitrogen levels are low, the N-terminal adenylyl removase (AR) activates GlnA by removing the adenylyl group by phosphorolysis, increasing its activity. The regulatory region of GlnE binds the signal transduction protein PII (GlnB) which indicates the nitrogen status of the cell.</text>
</comment>
<dbReference type="GO" id="GO:0000820">
    <property type="term" value="P:regulation of glutamine family amino acid metabolic process"/>
    <property type="evidence" value="ECO:0007669"/>
    <property type="project" value="UniProtKB-UniRule"/>
</dbReference>
<dbReference type="GO" id="GO:0008882">
    <property type="term" value="F:[glutamate-ammonia-ligase] adenylyltransferase activity"/>
    <property type="evidence" value="ECO:0007669"/>
    <property type="project" value="UniProtKB-UniRule"/>
</dbReference>